<reference evidence="2" key="1">
    <citation type="journal article" date="2023" name="Mol. Phylogenet. Evol.">
        <title>Genome-scale phylogeny and comparative genomics of the fungal order Sordariales.</title>
        <authorList>
            <person name="Hensen N."/>
            <person name="Bonometti L."/>
            <person name="Westerberg I."/>
            <person name="Brannstrom I.O."/>
            <person name="Guillou S."/>
            <person name="Cros-Aarteil S."/>
            <person name="Calhoun S."/>
            <person name="Haridas S."/>
            <person name="Kuo A."/>
            <person name="Mondo S."/>
            <person name="Pangilinan J."/>
            <person name="Riley R."/>
            <person name="LaButti K."/>
            <person name="Andreopoulos B."/>
            <person name="Lipzen A."/>
            <person name="Chen C."/>
            <person name="Yan M."/>
            <person name="Daum C."/>
            <person name="Ng V."/>
            <person name="Clum A."/>
            <person name="Steindorff A."/>
            <person name="Ohm R.A."/>
            <person name="Martin F."/>
            <person name="Silar P."/>
            <person name="Natvig D.O."/>
            <person name="Lalanne C."/>
            <person name="Gautier V."/>
            <person name="Ament-Velasquez S.L."/>
            <person name="Kruys A."/>
            <person name="Hutchinson M.I."/>
            <person name="Powell A.J."/>
            <person name="Barry K."/>
            <person name="Miller A.N."/>
            <person name="Grigoriev I.V."/>
            <person name="Debuchy R."/>
            <person name="Gladieux P."/>
            <person name="Hiltunen Thoren M."/>
            <person name="Johannesson H."/>
        </authorList>
    </citation>
    <scope>NUCLEOTIDE SEQUENCE</scope>
    <source>
        <strain evidence="2">CBS 232.78</strain>
    </source>
</reference>
<accession>A0AAE0K0Q8</accession>
<feature type="compositionally biased region" description="Polar residues" evidence="1">
    <location>
        <begin position="232"/>
        <end position="246"/>
    </location>
</feature>
<reference evidence="2" key="2">
    <citation type="submission" date="2023-06" db="EMBL/GenBank/DDBJ databases">
        <authorList>
            <consortium name="Lawrence Berkeley National Laboratory"/>
            <person name="Haridas S."/>
            <person name="Hensen N."/>
            <person name="Bonometti L."/>
            <person name="Westerberg I."/>
            <person name="Brannstrom I.O."/>
            <person name="Guillou S."/>
            <person name="Cros-Aarteil S."/>
            <person name="Calhoun S."/>
            <person name="Kuo A."/>
            <person name="Mondo S."/>
            <person name="Pangilinan J."/>
            <person name="Riley R."/>
            <person name="LaButti K."/>
            <person name="Andreopoulos B."/>
            <person name="Lipzen A."/>
            <person name="Chen C."/>
            <person name="Yanf M."/>
            <person name="Daum C."/>
            <person name="Ng V."/>
            <person name="Clum A."/>
            <person name="Steindorff A."/>
            <person name="Ohm R."/>
            <person name="Martin F."/>
            <person name="Silar P."/>
            <person name="Natvig D."/>
            <person name="Lalanne C."/>
            <person name="Gautier V."/>
            <person name="Ament-velasquez S.L."/>
            <person name="Kruys A."/>
            <person name="Hutchinson M.I."/>
            <person name="Powell A.J."/>
            <person name="Barry K."/>
            <person name="Miller A.N."/>
            <person name="Grigoriev I.V."/>
            <person name="Debuchy R."/>
            <person name="Gladieux P."/>
            <person name="Thoren M.H."/>
            <person name="Johannesson H."/>
        </authorList>
    </citation>
    <scope>NUCLEOTIDE SEQUENCE</scope>
    <source>
        <strain evidence="2">CBS 232.78</strain>
    </source>
</reference>
<comment type="caution">
    <text evidence="2">The sequence shown here is derived from an EMBL/GenBank/DDBJ whole genome shotgun (WGS) entry which is preliminary data.</text>
</comment>
<evidence type="ECO:0000313" key="3">
    <source>
        <dbReference type="Proteomes" id="UP001285441"/>
    </source>
</evidence>
<feature type="region of interest" description="Disordered" evidence="1">
    <location>
        <begin position="66"/>
        <end position="87"/>
    </location>
</feature>
<proteinExistence type="predicted"/>
<organism evidence="2 3">
    <name type="scientific">Podospora didyma</name>
    <dbReference type="NCBI Taxonomy" id="330526"/>
    <lineage>
        <taxon>Eukaryota</taxon>
        <taxon>Fungi</taxon>
        <taxon>Dikarya</taxon>
        <taxon>Ascomycota</taxon>
        <taxon>Pezizomycotina</taxon>
        <taxon>Sordariomycetes</taxon>
        <taxon>Sordariomycetidae</taxon>
        <taxon>Sordariales</taxon>
        <taxon>Podosporaceae</taxon>
        <taxon>Podospora</taxon>
    </lineage>
</organism>
<sequence length="260" mass="27905">MKSNALRFAKDARMANSRELGSFFIGSGDIRDAPRAPEDRTVSELVSFTQADDNADVSTFSLDSPLHGTYERESAPGSAFRSGDPRKLGMQITPPTQVGRNFHFPAAAVDDYDWASSIRRGLFSGAVSPRVLLQQVMEFLSLSEAPPNTEIPVSLDECFDLFGLIRIDNSSDSSSLGMLWTSYLGLPPYRDHTNAVDAREGSRGAALCTGMSAKSTNPQDSSATVAKGATSAPKTGGSTLKPTTHTVARSWVKMEGMSKS</sequence>
<evidence type="ECO:0000313" key="2">
    <source>
        <dbReference type="EMBL" id="KAK3367938.1"/>
    </source>
</evidence>
<dbReference type="EMBL" id="JAULSW010000011">
    <property type="protein sequence ID" value="KAK3367938.1"/>
    <property type="molecule type" value="Genomic_DNA"/>
</dbReference>
<name>A0AAE0K0Q8_9PEZI</name>
<evidence type="ECO:0000256" key="1">
    <source>
        <dbReference type="SAM" id="MobiDB-lite"/>
    </source>
</evidence>
<protein>
    <submittedName>
        <fullName evidence="2">Uncharacterized protein</fullName>
    </submittedName>
</protein>
<feature type="region of interest" description="Disordered" evidence="1">
    <location>
        <begin position="209"/>
        <end position="246"/>
    </location>
</feature>
<dbReference type="AlphaFoldDB" id="A0AAE0K0Q8"/>
<dbReference type="Proteomes" id="UP001285441">
    <property type="component" value="Unassembled WGS sequence"/>
</dbReference>
<keyword evidence="3" id="KW-1185">Reference proteome</keyword>
<gene>
    <name evidence="2" type="ORF">B0H63DRAFT_529643</name>
</gene>
<feature type="compositionally biased region" description="Polar residues" evidence="1">
    <location>
        <begin position="212"/>
        <end position="224"/>
    </location>
</feature>